<protein>
    <recommendedName>
        <fullName evidence="11">Imidazole glycerol phosphate synthase subunit HisF</fullName>
        <ecNumber evidence="11">4.3.2.10</ecNumber>
    </recommendedName>
    <alternativeName>
        <fullName evidence="11">IGP synthase cyclase subunit</fullName>
    </alternativeName>
    <alternativeName>
        <fullName evidence="11">IGP synthase subunit HisF</fullName>
    </alternativeName>
    <alternativeName>
        <fullName evidence="11">ImGP synthase subunit HisF</fullName>
        <shortName evidence="11">IGPS subunit HisF</shortName>
    </alternativeName>
</protein>
<keyword evidence="5 11" id="KW-0963">Cytoplasm</keyword>
<feature type="active site" evidence="11">
    <location>
        <position position="130"/>
    </location>
</feature>
<feature type="active site" evidence="11">
    <location>
        <position position="11"/>
    </location>
</feature>
<evidence type="ECO:0000313" key="13">
    <source>
        <dbReference type="EMBL" id="HII73651.1"/>
    </source>
</evidence>
<organism evidence="13 14">
    <name type="scientific">Sulfurisphaera tokodaii</name>
    <dbReference type="NCBI Taxonomy" id="111955"/>
    <lineage>
        <taxon>Archaea</taxon>
        <taxon>Thermoproteota</taxon>
        <taxon>Thermoprotei</taxon>
        <taxon>Sulfolobales</taxon>
        <taxon>Sulfolobaceae</taxon>
        <taxon>Sulfurisphaera</taxon>
    </lineage>
</organism>
<comment type="function">
    <text evidence="9 11">IGPS catalyzes the conversion of PRFAR and glutamine to IGP, AICAR and glutamate. The HisF subunit catalyzes the cyclization activity that produces IGP and AICAR from PRFAR using the ammonia provided by the HisH subunit.</text>
</comment>
<sequence>MTAKRIIACLDVKNGRVVKGVNFLNLKDKGDPVELASRYEEEGADEIVFLDITATIEGRKALLEVVKNTASVLSIPLTVGGGIRTIEDVSRILGNGADKVSINTAAVENKKIITEASEQFGAQAIVVAIDVKRVNNSFIVFTRSGTYNTGIDAIQWAKEVEKLGAGEILLTSIDKDGTREGYDIELTKEVNNSVNIPVIASGGAGKMEHFYEVLKVADAALAAGVFHDGVIKIPELKRFLLEKGIEVRV</sequence>
<dbReference type="InterPro" id="IPR013785">
    <property type="entry name" value="Aldolase_TIM"/>
</dbReference>
<dbReference type="InterPro" id="IPR004651">
    <property type="entry name" value="HisF"/>
</dbReference>
<dbReference type="SUPFAM" id="SSF51366">
    <property type="entry name" value="Ribulose-phoshate binding barrel"/>
    <property type="match status" value="1"/>
</dbReference>
<dbReference type="InterPro" id="IPR006062">
    <property type="entry name" value="His_biosynth"/>
</dbReference>
<evidence type="ECO:0000256" key="5">
    <source>
        <dbReference type="ARBA" id="ARBA00022490"/>
    </source>
</evidence>
<keyword evidence="6 11" id="KW-0028">Amino-acid biosynthesis</keyword>
<proteinExistence type="inferred from homology"/>
<dbReference type="RefSeq" id="WP_010979511.1">
    <property type="nucleotide sequence ID" value="NZ_BAABQO010000003.1"/>
</dbReference>
<evidence type="ECO:0000256" key="4">
    <source>
        <dbReference type="ARBA" id="ARBA00011152"/>
    </source>
</evidence>
<evidence type="ECO:0000256" key="11">
    <source>
        <dbReference type="HAMAP-Rule" id="MF_01013"/>
    </source>
</evidence>
<evidence type="ECO:0000256" key="6">
    <source>
        <dbReference type="ARBA" id="ARBA00022605"/>
    </source>
</evidence>
<comment type="subunit">
    <text evidence="4 11">Heterodimer of HisH and HisF.</text>
</comment>
<dbReference type="CDD" id="cd04731">
    <property type="entry name" value="HisF"/>
    <property type="match status" value="1"/>
</dbReference>
<dbReference type="OMA" id="WEVYIHG"/>
<dbReference type="GeneID" id="1459497"/>
<name>A0A832TGV6_9CREN</name>
<dbReference type="Proteomes" id="UP000646844">
    <property type="component" value="Unassembled WGS sequence"/>
</dbReference>
<reference evidence="13" key="1">
    <citation type="journal article" date="2020" name="bioRxiv">
        <title>A rank-normalized archaeal taxonomy based on genome phylogeny resolves widespread incomplete and uneven classifications.</title>
        <authorList>
            <person name="Rinke C."/>
            <person name="Chuvochina M."/>
            <person name="Mussig A.J."/>
            <person name="Chaumeil P.-A."/>
            <person name="Waite D.W."/>
            <person name="Whitman W.B."/>
            <person name="Parks D.H."/>
            <person name="Hugenholtz P."/>
        </authorList>
    </citation>
    <scope>NUCLEOTIDE SEQUENCE</scope>
    <source>
        <strain evidence="13">UBA8838</strain>
    </source>
</reference>
<dbReference type="GO" id="GO:0000105">
    <property type="term" value="P:L-histidine biosynthetic process"/>
    <property type="evidence" value="ECO:0007669"/>
    <property type="project" value="UniProtKB-UniRule"/>
</dbReference>
<keyword evidence="7 11" id="KW-0368">Histidine biosynthesis</keyword>
<evidence type="ECO:0000256" key="2">
    <source>
        <dbReference type="ARBA" id="ARBA00005091"/>
    </source>
</evidence>
<dbReference type="GO" id="GO:0005737">
    <property type="term" value="C:cytoplasm"/>
    <property type="evidence" value="ECO:0007669"/>
    <property type="project" value="UniProtKB-SubCell"/>
</dbReference>
<dbReference type="NCBIfam" id="TIGR00735">
    <property type="entry name" value="hisF"/>
    <property type="match status" value="1"/>
</dbReference>
<evidence type="ECO:0000256" key="3">
    <source>
        <dbReference type="ARBA" id="ARBA00009667"/>
    </source>
</evidence>
<dbReference type="Pfam" id="PF00977">
    <property type="entry name" value="His_biosynth"/>
    <property type="match status" value="1"/>
</dbReference>
<comment type="pathway">
    <text evidence="2 11">Amino-acid biosynthesis; L-histidine biosynthesis; L-histidine from 5-phospho-alpha-D-ribose 1-diphosphate: step 5/9.</text>
</comment>
<evidence type="ECO:0000256" key="8">
    <source>
        <dbReference type="ARBA" id="ARBA00023239"/>
    </source>
</evidence>
<evidence type="ECO:0000256" key="1">
    <source>
        <dbReference type="ARBA" id="ARBA00004496"/>
    </source>
</evidence>
<dbReference type="AlphaFoldDB" id="A0A832TGV6"/>
<gene>
    <name evidence="11 13" type="primary">hisF</name>
    <name evidence="13" type="ORF">HA332_04550</name>
</gene>
<evidence type="ECO:0000313" key="14">
    <source>
        <dbReference type="Proteomes" id="UP000646844"/>
    </source>
</evidence>
<comment type="similarity">
    <text evidence="3 11 12">Belongs to the HisA/HisF family.</text>
</comment>
<comment type="caution">
    <text evidence="13">The sequence shown here is derived from an EMBL/GenBank/DDBJ whole genome shotgun (WGS) entry which is preliminary data.</text>
</comment>
<evidence type="ECO:0000256" key="10">
    <source>
        <dbReference type="ARBA" id="ARBA00047838"/>
    </source>
</evidence>
<evidence type="ECO:0000256" key="12">
    <source>
        <dbReference type="RuleBase" id="RU003657"/>
    </source>
</evidence>
<comment type="catalytic activity">
    <reaction evidence="10 11">
        <text>5-[(5-phospho-1-deoxy-D-ribulos-1-ylimino)methylamino]-1-(5-phospho-beta-D-ribosyl)imidazole-4-carboxamide + L-glutamine = D-erythro-1-(imidazol-4-yl)glycerol 3-phosphate + 5-amino-1-(5-phospho-beta-D-ribosyl)imidazole-4-carboxamide + L-glutamate + H(+)</text>
        <dbReference type="Rhea" id="RHEA:24793"/>
        <dbReference type="ChEBI" id="CHEBI:15378"/>
        <dbReference type="ChEBI" id="CHEBI:29985"/>
        <dbReference type="ChEBI" id="CHEBI:58278"/>
        <dbReference type="ChEBI" id="CHEBI:58359"/>
        <dbReference type="ChEBI" id="CHEBI:58475"/>
        <dbReference type="ChEBI" id="CHEBI:58525"/>
        <dbReference type="EC" id="4.3.2.10"/>
    </reaction>
</comment>
<dbReference type="SMR" id="A0A832TGV6"/>
<dbReference type="GO" id="GO:0016829">
    <property type="term" value="F:lyase activity"/>
    <property type="evidence" value="ECO:0007669"/>
    <property type="project" value="UniProtKB-KW"/>
</dbReference>
<keyword evidence="8 11" id="KW-0456">Lyase</keyword>
<dbReference type="EMBL" id="DUJO01000019">
    <property type="protein sequence ID" value="HII73651.1"/>
    <property type="molecule type" value="Genomic_DNA"/>
</dbReference>
<comment type="subcellular location">
    <subcellularLocation>
        <location evidence="1 11">Cytoplasm</location>
    </subcellularLocation>
</comment>
<dbReference type="PANTHER" id="PTHR21235">
    <property type="entry name" value="IMIDAZOLE GLYCEROL PHOSPHATE SYNTHASE SUBUNIT HISF/H IGP SYNTHASE SUBUNIT HISF/H"/>
    <property type="match status" value="1"/>
</dbReference>
<accession>A0A832TGV6</accession>
<dbReference type="GO" id="GO:0000107">
    <property type="term" value="F:imidazoleglycerol-phosphate synthase activity"/>
    <property type="evidence" value="ECO:0007669"/>
    <property type="project" value="UniProtKB-UniRule"/>
</dbReference>
<dbReference type="Gene3D" id="3.20.20.70">
    <property type="entry name" value="Aldolase class I"/>
    <property type="match status" value="1"/>
</dbReference>
<evidence type="ECO:0000256" key="9">
    <source>
        <dbReference type="ARBA" id="ARBA00025475"/>
    </source>
</evidence>
<dbReference type="InterPro" id="IPR050064">
    <property type="entry name" value="IGPS_HisA/HisF"/>
</dbReference>
<dbReference type="PANTHER" id="PTHR21235:SF2">
    <property type="entry name" value="IMIDAZOLE GLYCEROL PHOSPHATE SYNTHASE HISHF"/>
    <property type="match status" value="1"/>
</dbReference>
<dbReference type="UniPathway" id="UPA00031">
    <property type="reaction ID" value="UER00010"/>
</dbReference>
<dbReference type="EC" id="4.3.2.10" evidence="11"/>
<dbReference type="InterPro" id="IPR011060">
    <property type="entry name" value="RibuloseP-bd_barrel"/>
</dbReference>
<dbReference type="HAMAP" id="MF_01013">
    <property type="entry name" value="HisF"/>
    <property type="match status" value="1"/>
</dbReference>
<dbReference type="FunFam" id="3.20.20.70:FF:000006">
    <property type="entry name" value="Imidazole glycerol phosphate synthase subunit HisF"/>
    <property type="match status" value="1"/>
</dbReference>
<evidence type="ECO:0000256" key="7">
    <source>
        <dbReference type="ARBA" id="ARBA00023102"/>
    </source>
</evidence>